<comment type="similarity">
    <text evidence="7">Belongs to the glycosyltransferase 87 family.</text>
</comment>
<gene>
    <name evidence="9" type="ORF">ACFFQA_02330</name>
</gene>
<sequence length="386" mass="41576">MRKAIALWAGVALLALAVTWGRTAIDLQVYRAAGDALLRGLDLYGPDFPYTSTAPRDLPFVYPPFAALPFSFFAVLPWPVVPVLMTMISAAALTAACVIAARVYLPASRSVVVGGGIAVLSVLLEPLMTNFLFGQINLVLMLLVVADCLLPRTPWPRGLLIGIAAAIKLTPAAFLLFFVVRKQWKPVLAALGGFVGAGLLTLAVAPGDSKRYWTDVLFRPDRITVPSWGDNQSLRGMLARLAAPDWVWLLLVVLVVAVAWLSAHRLRAAGEDLAALLVIAVAGLLVSPVSWGHHWVWVAPALVAAAITLWRNGSPLRWALAAVALVPFAIGPHRFLPRAVGEQLGWTPLDHLVGNCYVVVGMLLLLVPLLLHRHRVRGCDREPSSG</sequence>
<evidence type="ECO:0000256" key="1">
    <source>
        <dbReference type="ARBA" id="ARBA00004651"/>
    </source>
</evidence>
<feature type="transmembrane region" description="Helical" evidence="8">
    <location>
        <begin position="352"/>
        <end position="371"/>
    </location>
</feature>
<evidence type="ECO:0000256" key="3">
    <source>
        <dbReference type="ARBA" id="ARBA00022679"/>
    </source>
</evidence>
<comment type="caution">
    <text evidence="9">The sequence shown here is derived from an EMBL/GenBank/DDBJ whole genome shotgun (WGS) entry which is preliminary data.</text>
</comment>
<feature type="transmembrane region" description="Helical" evidence="8">
    <location>
        <begin position="187"/>
        <end position="205"/>
    </location>
</feature>
<name>A0ABV5ZPF5_9PSEU</name>
<keyword evidence="6 8" id="KW-0472">Membrane</keyword>
<keyword evidence="2" id="KW-1003">Cell membrane</keyword>
<evidence type="ECO:0000256" key="7">
    <source>
        <dbReference type="ARBA" id="ARBA00024033"/>
    </source>
</evidence>
<comment type="subcellular location">
    <subcellularLocation>
        <location evidence="1">Cell membrane</location>
        <topology evidence="1">Multi-pass membrane protein</topology>
    </subcellularLocation>
</comment>
<reference evidence="9 10" key="1">
    <citation type="submission" date="2024-09" db="EMBL/GenBank/DDBJ databases">
        <authorList>
            <person name="Sun Q."/>
            <person name="Mori K."/>
        </authorList>
    </citation>
    <scope>NUCLEOTIDE SEQUENCE [LARGE SCALE GENOMIC DNA]</scope>
    <source>
        <strain evidence="9 10">TBRC 7907</strain>
    </source>
</reference>
<keyword evidence="5 8" id="KW-1133">Transmembrane helix</keyword>
<evidence type="ECO:0000313" key="10">
    <source>
        <dbReference type="Proteomes" id="UP001589693"/>
    </source>
</evidence>
<accession>A0ABV5ZPF5</accession>
<dbReference type="Pfam" id="PF09594">
    <property type="entry name" value="GT87"/>
    <property type="match status" value="1"/>
</dbReference>
<protein>
    <submittedName>
        <fullName evidence="9">Glycosyltransferase 87 family protein</fullName>
    </submittedName>
</protein>
<proteinExistence type="inferred from homology"/>
<keyword evidence="3" id="KW-0808">Transferase</keyword>
<dbReference type="Proteomes" id="UP001589693">
    <property type="component" value="Unassembled WGS sequence"/>
</dbReference>
<dbReference type="InterPro" id="IPR018584">
    <property type="entry name" value="GT87"/>
</dbReference>
<feature type="transmembrane region" description="Helical" evidence="8">
    <location>
        <begin position="117"/>
        <end position="146"/>
    </location>
</feature>
<dbReference type="EMBL" id="JBHLZU010000002">
    <property type="protein sequence ID" value="MFB9902768.1"/>
    <property type="molecule type" value="Genomic_DNA"/>
</dbReference>
<evidence type="ECO:0000313" key="9">
    <source>
        <dbReference type="EMBL" id="MFB9902768.1"/>
    </source>
</evidence>
<feature type="transmembrane region" description="Helical" evidence="8">
    <location>
        <begin position="80"/>
        <end position="105"/>
    </location>
</feature>
<evidence type="ECO:0000256" key="2">
    <source>
        <dbReference type="ARBA" id="ARBA00022475"/>
    </source>
</evidence>
<organism evidence="9 10">
    <name type="scientific">Allokutzneria oryzae</name>
    <dbReference type="NCBI Taxonomy" id="1378989"/>
    <lineage>
        <taxon>Bacteria</taxon>
        <taxon>Bacillati</taxon>
        <taxon>Actinomycetota</taxon>
        <taxon>Actinomycetes</taxon>
        <taxon>Pseudonocardiales</taxon>
        <taxon>Pseudonocardiaceae</taxon>
        <taxon>Allokutzneria</taxon>
    </lineage>
</organism>
<evidence type="ECO:0000256" key="6">
    <source>
        <dbReference type="ARBA" id="ARBA00023136"/>
    </source>
</evidence>
<dbReference type="RefSeq" id="WP_377849859.1">
    <property type="nucleotide sequence ID" value="NZ_JBHLZU010000002.1"/>
</dbReference>
<evidence type="ECO:0000256" key="8">
    <source>
        <dbReference type="SAM" id="Phobius"/>
    </source>
</evidence>
<keyword evidence="4 8" id="KW-0812">Transmembrane</keyword>
<evidence type="ECO:0000256" key="5">
    <source>
        <dbReference type="ARBA" id="ARBA00022989"/>
    </source>
</evidence>
<feature type="transmembrane region" description="Helical" evidence="8">
    <location>
        <begin position="273"/>
        <end position="289"/>
    </location>
</feature>
<feature type="transmembrane region" description="Helical" evidence="8">
    <location>
        <begin position="246"/>
        <end position="266"/>
    </location>
</feature>
<evidence type="ECO:0000256" key="4">
    <source>
        <dbReference type="ARBA" id="ARBA00022692"/>
    </source>
</evidence>
<feature type="transmembrane region" description="Helical" evidence="8">
    <location>
        <begin position="158"/>
        <end position="180"/>
    </location>
</feature>
<keyword evidence="10" id="KW-1185">Reference proteome</keyword>